<dbReference type="OrthoDB" id="433955at2759"/>
<dbReference type="Pfam" id="PF10294">
    <property type="entry name" value="Methyltransf_16"/>
    <property type="match status" value="1"/>
</dbReference>
<organism evidence="1 2">
    <name type="scientific">Phellinidium pouzarii</name>
    <dbReference type="NCBI Taxonomy" id="167371"/>
    <lineage>
        <taxon>Eukaryota</taxon>
        <taxon>Fungi</taxon>
        <taxon>Dikarya</taxon>
        <taxon>Basidiomycota</taxon>
        <taxon>Agaricomycotina</taxon>
        <taxon>Agaricomycetes</taxon>
        <taxon>Hymenochaetales</taxon>
        <taxon>Hymenochaetaceae</taxon>
        <taxon>Phellinidium</taxon>
    </lineage>
</organism>
<proteinExistence type="predicted"/>
<reference evidence="1 2" key="1">
    <citation type="submission" date="2019-02" db="EMBL/GenBank/DDBJ databases">
        <title>Genome sequencing of the rare red list fungi Phellinidium pouzarii.</title>
        <authorList>
            <person name="Buettner E."/>
            <person name="Kellner H."/>
        </authorList>
    </citation>
    <scope>NUCLEOTIDE SEQUENCE [LARGE SCALE GENOMIC DNA]</scope>
    <source>
        <strain evidence="1 2">DSM 108285</strain>
    </source>
</reference>
<keyword evidence="2" id="KW-1185">Reference proteome</keyword>
<dbReference type="Gene3D" id="3.40.50.150">
    <property type="entry name" value="Vaccinia Virus protein VP39"/>
    <property type="match status" value="1"/>
</dbReference>
<protein>
    <submittedName>
        <fullName evidence="1">Uncharacterized protein</fullName>
    </submittedName>
</protein>
<dbReference type="SUPFAM" id="SSF53335">
    <property type="entry name" value="S-adenosyl-L-methionine-dependent methyltransferases"/>
    <property type="match status" value="1"/>
</dbReference>
<dbReference type="EMBL" id="SGPK01000011">
    <property type="protein sequence ID" value="THH11596.1"/>
    <property type="molecule type" value="Genomic_DNA"/>
</dbReference>
<dbReference type="AlphaFoldDB" id="A0A4S4LHW1"/>
<name>A0A4S4LHW1_9AGAM</name>
<dbReference type="PANTHER" id="PTHR14614:SF147">
    <property type="entry name" value="S-ADENOSYLMETHIONINE-DEPENDENT METHYLTRANSFERASE OF THE SEVEN BETA-STRAND FAMILY"/>
    <property type="match status" value="1"/>
</dbReference>
<evidence type="ECO:0000313" key="1">
    <source>
        <dbReference type="EMBL" id="THH11596.1"/>
    </source>
</evidence>
<dbReference type="GO" id="GO:0008757">
    <property type="term" value="F:S-adenosylmethionine-dependent methyltransferase activity"/>
    <property type="evidence" value="ECO:0007669"/>
    <property type="project" value="UniProtKB-ARBA"/>
</dbReference>
<dbReference type="PANTHER" id="PTHR14614">
    <property type="entry name" value="HEPATOCELLULAR CARCINOMA-ASSOCIATED ANTIGEN"/>
    <property type="match status" value="1"/>
</dbReference>
<sequence>MHNYNPSGFLFPIAKLATSSTTDVSDAVKRLCFMYSKSDDIQLASWPGQRCTSDSLARVDSSLQSTAKGRTVKQELVPDSGYASAEEDGEGCEEGDAEDILEAVQLIRDDPYERDYSIRWLTGFISRSSLWTSPAKSLSDEEREEREVLMEKAAAILSCYSGANETDGALTREFNFLLGPSATDDNICVVLNDLFAPEDHTSVGLQSWASSIHLARMMCLDPFNFGIISDEPQRILELGAGTGLLSITAAKIQHSTSILDIIATDYHPDVLINLQRNIDTNFPSAAHSPIDVQLLDWQFPSTERPFNEAFDVILAADVVYNPSHAGWIKYCVGRLLKRPTPACPGGGVFWMIIAVRNAGRHEGLAASVLEVFPEVSLPTECEGIVGESPYDLSLKTVMVQDVERGGGVGRVDESGYRLFRICWA</sequence>
<evidence type="ECO:0000313" key="2">
    <source>
        <dbReference type="Proteomes" id="UP000308199"/>
    </source>
</evidence>
<gene>
    <name evidence="1" type="ORF">EW145_g552</name>
</gene>
<dbReference type="CDD" id="cd02440">
    <property type="entry name" value="AdoMet_MTases"/>
    <property type="match status" value="1"/>
</dbReference>
<dbReference type="InterPro" id="IPR029063">
    <property type="entry name" value="SAM-dependent_MTases_sf"/>
</dbReference>
<dbReference type="InterPro" id="IPR019410">
    <property type="entry name" value="Methyltransf_16"/>
</dbReference>
<accession>A0A4S4LHW1</accession>
<comment type="caution">
    <text evidence="1">The sequence shown here is derived from an EMBL/GenBank/DDBJ whole genome shotgun (WGS) entry which is preliminary data.</text>
</comment>
<dbReference type="Proteomes" id="UP000308199">
    <property type="component" value="Unassembled WGS sequence"/>
</dbReference>